<feature type="transmembrane region" description="Helical" evidence="1">
    <location>
        <begin position="201"/>
        <end position="220"/>
    </location>
</feature>
<dbReference type="PANTHER" id="PTHR32251">
    <property type="entry name" value="3-OXO-5-ALPHA-STEROID 4-DEHYDROGENASE"/>
    <property type="match status" value="1"/>
</dbReference>
<dbReference type="Proteomes" id="UP000192934">
    <property type="component" value="Chromosome I"/>
</dbReference>
<reference evidence="3" key="1">
    <citation type="submission" date="2017-04" db="EMBL/GenBank/DDBJ databases">
        <authorList>
            <person name="Varghese N."/>
            <person name="Submissions S."/>
        </authorList>
    </citation>
    <scope>NUCLEOTIDE SEQUENCE [LARGE SCALE GENOMIC DNA]</scope>
    <source>
        <strain evidence="3">Dd16</strain>
    </source>
</reference>
<dbReference type="Pfam" id="PF06966">
    <property type="entry name" value="DUF1295"/>
    <property type="match status" value="1"/>
</dbReference>
<dbReference type="PROSITE" id="PS50244">
    <property type="entry name" value="S5A_REDUCTASE"/>
    <property type="match status" value="1"/>
</dbReference>
<evidence type="ECO:0000256" key="1">
    <source>
        <dbReference type="SAM" id="Phobius"/>
    </source>
</evidence>
<gene>
    <name evidence="2" type="ORF">SAMN06295910_0919</name>
</gene>
<name>A0A1X7G0R8_9SPHN</name>
<sequence>MAMMDVAGLLAVNFAVVVAAFILLWIVCTAIRDVTMVDAWWAVGMALLALTTWLQLDAPGERATLILLLTAIWAFRLGGFLFWRWRDHGPDRRYVKLLAKAEANKGWGFAKASFLLVFATQAPLQFIVALPAQLGQIPAEPAALGTLAYVGAAVAVAGILFETIGDWQLTRFRKNPANEGKVLSTGLWRYTRHPNYFGDAMVWWGIFLIGAETALGWWALPGPVLLTWTLMKWSGAPTLEFRMRKTKPDYVRYIETTSGFVPWPPKRV</sequence>
<protein>
    <submittedName>
        <fullName evidence="2">Steroid 5-alpha reductase family enzyme</fullName>
    </submittedName>
</protein>
<accession>A0A1X7G0R8</accession>
<dbReference type="EMBL" id="LT840185">
    <property type="protein sequence ID" value="SMF61920.1"/>
    <property type="molecule type" value="Genomic_DNA"/>
</dbReference>
<proteinExistence type="predicted"/>
<dbReference type="GO" id="GO:0016020">
    <property type="term" value="C:membrane"/>
    <property type="evidence" value="ECO:0007669"/>
    <property type="project" value="TreeGrafter"/>
</dbReference>
<feature type="transmembrane region" description="Helical" evidence="1">
    <location>
        <begin position="6"/>
        <end position="27"/>
    </location>
</feature>
<organism evidence="2 3">
    <name type="scientific">Allosphingosinicella indica</name>
    <dbReference type="NCBI Taxonomy" id="941907"/>
    <lineage>
        <taxon>Bacteria</taxon>
        <taxon>Pseudomonadati</taxon>
        <taxon>Pseudomonadota</taxon>
        <taxon>Alphaproteobacteria</taxon>
        <taxon>Sphingomonadales</taxon>
        <taxon>Sphingomonadaceae</taxon>
        <taxon>Allosphingosinicella</taxon>
    </lineage>
</organism>
<evidence type="ECO:0000313" key="3">
    <source>
        <dbReference type="Proteomes" id="UP000192934"/>
    </source>
</evidence>
<dbReference type="InterPro" id="IPR010721">
    <property type="entry name" value="UstE-like"/>
</dbReference>
<feature type="transmembrane region" description="Helical" evidence="1">
    <location>
        <begin position="142"/>
        <end position="164"/>
    </location>
</feature>
<dbReference type="STRING" id="941907.SAMN06295910_0919"/>
<keyword evidence="3" id="KW-1185">Reference proteome</keyword>
<keyword evidence="1" id="KW-0812">Transmembrane</keyword>
<feature type="transmembrane region" description="Helical" evidence="1">
    <location>
        <begin position="39"/>
        <end position="56"/>
    </location>
</feature>
<feature type="transmembrane region" description="Helical" evidence="1">
    <location>
        <begin position="62"/>
        <end position="85"/>
    </location>
</feature>
<keyword evidence="1" id="KW-1133">Transmembrane helix</keyword>
<dbReference type="Gene3D" id="1.20.120.1630">
    <property type="match status" value="1"/>
</dbReference>
<dbReference type="AlphaFoldDB" id="A0A1X7G0R8"/>
<keyword evidence="1" id="KW-0472">Membrane</keyword>
<feature type="transmembrane region" description="Helical" evidence="1">
    <location>
        <begin position="106"/>
        <end position="130"/>
    </location>
</feature>
<evidence type="ECO:0000313" key="2">
    <source>
        <dbReference type="EMBL" id="SMF61920.1"/>
    </source>
</evidence>
<dbReference type="PANTHER" id="PTHR32251:SF17">
    <property type="entry name" value="STEROID 5-ALPHA REDUCTASE C-TERMINAL DOMAIN-CONTAINING PROTEIN"/>
    <property type="match status" value="1"/>
</dbReference>